<comment type="subcellular location">
    <subcellularLocation>
        <location evidence="1">Membrane</location>
        <topology evidence="1">Multi-pass membrane protein</topology>
    </subcellularLocation>
</comment>
<protein>
    <submittedName>
        <fullName evidence="8">Cytochrome c biogenesis protein ResB</fullName>
    </submittedName>
</protein>
<feature type="transmembrane region" description="Helical" evidence="6">
    <location>
        <begin position="163"/>
        <end position="181"/>
    </location>
</feature>
<keyword evidence="5 6" id="KW-0472">Membrane</keyword>
<proteinExistence type="predicted"/>
<evidence type="ECO:0000313" key="8">
    <source>
        <dbReference type="EMBL" id="PTD96110.1"/>
    </source>
</evidence>
<dbReference type="InterPro" id="IPR007816">
    <property type="entry name" value="ResB-like_domain"/>
</dbReference>
<organism evidence="8 9">
    <name type="scientific">Pseudothauera lacus</name>
    <dbReference type="NCBI Taxonomy" id="2136175"/>
    <lineage>
        <taxon>Bacteria</taxon>
        <taxon>Pseudomonadati</taxon>
        <taxon>Pseudomonadota</taxon>
        <taxon>Betaproteobacteria</taxon>
        <taxon>Rhodocyclales</taxon>
        <taxon>Zoogloeaceae</taxon>
        <taxon>Pseudothauera</taxon>
    </lineage>
</organism>
<feature type="transmembrane region" description="Helical" evidence="6">
    <location>
        <begin position="612"/>
        <end position="630"/>
    </location>
</feature>
<accession>A0A2T4IEC0</accession>
<reference evidence="8 9" key="1">
    <citation type="submission" date="2018-03" db="EMBL/GenBank/DDBJ databases">
        <authorList>
            <person name="Keele B.F."/>
        </authorList>
    </citation>
    <scope>NUCLEOTIDE SEQUENCE [LARGE SCALE GENOMIC DNA]</scope>
    <source>
        <strain evidence="8 9">D20</strain>
    </source>
</reference>
<dbReference type="AlphaFoldDB" id="A0A2T4IEC0"/>
<dbReference type="PANTHER" id="PTHR31566">
    <property type="entry name" value="CYTOCHROME C BIOGENESIS PROTEIN CCS1, CHLOROPLASTIC"/>
    <property type="match status" value="1"/>
</dbReference>
<feature type="transmembrane region" description="Helical" evidence="6">
    <location>
        <begin position="61"/>
        <end position="87"/>
    </location>
</feature>
<dbReference type="EMBL" id="PZKC01000008">
    <property type="protein sequence ID" value="PTD96110.1"/>
    <property type="molecule type" value="Genomic_DNA"/>
</dbReference>
<evidence type="ECO:0000256" key="4">
    <source>
        <dbReference type="ARBA" id="ARBA00022989"/>
    </source>
</evidence>
<feature type="domain" description="ResB-like" evidence="7">
    <location>
        <begin position="16"/>
        <end position="663"/>
    </location>
</feature>
<keyword evidence="4 6" id="KW-1133">Transmembrane helix</keyword>
<name>A0A2T4IEC0_9RHOO</name>
<comment type="caution">
    <text evidence="8">The sequence shown here is derived from an EMBL/GenBank/DDBJ whole genome shotgun (WGS) entry which is preliminary data.</text>
</comment>
<evidence type="ECO:0000313" key="9">
    <source>
        <dbReference type="Proteomes" id="UP000241193"/>
    </source>
</evidence>
<evidence type="ECO:0000256" key="3">
    <source>
        <dbReference type="ARBA" id="ARBA00022748"/>
    </source>
</evidence>
<dbReference type="RefSeq" id="WP_107493769.1">
    <property type="nucleotide sequence ID" value="NZ_PZKC01000008.1"/>
</dbReference>
<dbReference type="Pfam" id="PF05140">
    <property type="entry name" value="ResB"/>
    <property type="match status" value="1"/>
</dbReference>
<dbReference type="Proteomes" id="UP000241193">
    <property type="component" value="Unassembled WGS sequence"/>
</dbReference>
<dbReference type="OrthoDB" id="9770923at2"/>
<evidence type="ECO:0000256" key="2">
    <source>
        <dbReference type="ARBA" id="ARBA00022692"/>
    </source>
</evidence>
<dbReference type="InterPro" id="IPR023494">
    <property type="entry name" value="Cyt_c_bgen_Ccs1/CcsB/ResB"/>
</dbReference>
<evidence type="ECO:0000256" key="5">
    <source>
        <dbReference type="ARBA" id="ARBA00023136"/>
    </source>
</evidence>
<keyword evidence="2 6" id="KW-0812">Transmembrane</keyword>
<evidence type="ECO:0000256" key="6">
    <source>
        <dbReference type="SAM" id="Phobius"/>
    </source>
</evidence>
<keyword evidence="3" id="KW-0201">Cytochrome c-type biogenesis</keyword>
<evidence type="ECO:0000259" key="7">
    <source>
        <dbReference type="Pfam" id="PF05140"/>
    </source>
</evidence>
<dbReference type="PANTHER" id="PTHR31566:SF0">
    <property type="entry name" value="CYTOCHROME C BIOGENESIS PROTEIN CCS1, CHLOROPLASTIC"/>
    <property type="match status" value="1"/>
</dbReference>
<dbReference type="GO" id="GO:0017004">
    <property type="term" value="P:cytochrome complex assembly"/>
    <property type="evidence" value="ECO:0007669"/>
    <property type="project" value="UniProtKB-KW"/>
</dbReference>
<reference evidence="8 9" key="2">
    <citation type="submission" date="2018-04" db="EMBL/GenBank/DDBJ databases">
        <title>Thauera lacus sp. nov., isolated from an saline lake in Inner Mongolia, China.</title>
        <authorList>
            <person name="Liang Q.-Y."/>
        </authorList>
    </citation>
    <scope>NUCLEOTIDE SEQUENCE [LARGE SCALE GENOMIC DNA]</scope>
    <source>
        <strain evidence="8 9">D20</strain>
    </source>
</reference>
<gene>
    <name evidence="8" type="ORF">C8261_11065</name>
</gene>
<dbReference type="GO" id="GO:0016020">
    <property type="term" value="C:membrane"/>
    <property type="evidence" value="ECO:0007669"/>
    <property type="project" value="UniProtKB-SubCell"/>
</dbReference>
<keyword evidence="9" id="KW-1185">Reference proteome</keyword>
<sequence length="687" mass="76466">MQRGTSKALFELLSSMRFAISLLTVLAIASIIGTVVKQNEPFNAYLNQFGPFWFPVFEELGLYSVYNAGWFLVILAFLVLSTTLCIVRQSAPMLREMRSFREHAREVSLRQFAHQATLPGGLPLDAQRQRVDAYLAANGFKARSNERSDGVLVAAKQGSASRAGYFLAHGAIVLICLGGLLDGNLPLKMQMWLGGKQTTTGNQLIADIPDSARLGENNWSYRGNLYIPEGRSSNVAVLNVNDGILLQELPFTVSLKKFHIDHYENGMPKRFASDIIVTDDATGESFERTIEVNHPFEHRGVVMYQASFDDGGSTLHIAGRNLLHGPALPVLDLQGEVGETLRLNHPRFSYALELTGFTLFNVEDMGEGTTDAGGLGRLRDHLGSGAARPDSGRDMRNIGPSFTFKLRDEAGQAREFQNYMLPIEQGGRWFMYTGMRESQAESFRYLRIPVDEDGQIDTWFAIHNLFFDPARREQLAQRFARSSFGDSAEAAEPRARLAETGRHTLDLFSDRGYETVGRFIDTTIPEAERERAADVFIKILQGLTWEAWQLAREEAGMDALQIDEARAAYLRDTMAALSDSLFYESPLFLQLNAFDQVQASVLQVTRSPGKPLVYLGSLLLVLGVFAMLYIRERRLFVLLKGDAEGLLAMSSNRQTIDVDETFERHTTALRELLAAAGTATPESSATR</sequence>
<evidence type="ECO:0000256" key="1">
    <source>
        <dbReference type="ARBA" id="ARBA00004141"/>
    </source>
</evidence>